<organism evidence="1">
    <name type="scientific">Fusarium oxysporum f. sp. vasinfectum 25433</name>
    <dbReference type="NCBI Taxonomy" id="1089449"/>
    <lineage>
        <taxon>Eukaryota</taxon>
        <taxon>Fungi</taxon>
        <taxon>Dikarya</taxon>
        <taxon>Ascomycota</taxon>
        <taxon>Pezizomycotina</taxon>
        <taxon>Sordariomycetes</taxon>
        <taxon>Hypocreomycetidae</taxon>
        <taxon>Hypocreales</taxon>
        <taxon>Nectriaceae</taxon>
        <taxon>Fusarium</taxon>
        <taxon>Fusarium oxysporum species complex</taxon>
    </lineage>
</organism>
<dbReference type="Proteomes" id="UP000030701">
    <property type="component" value="Unassembled WGS sequence"/>
</dbReference>
<name>X0MKC4_FUSOX</name>
<reference evidence="1" key="1">
    <citation type="submission" date="2011-11" db="EMBL/GenBank/DDBJ databases">
        <title>The Genome Sequence of Fusarium oxysporum Cotton.</title>
        <authorList>
            <consortium name="The Broad Institute Genome Sequencing Platform"/>
            <person name="Ma L.-J."/>
            <person name="Gale L.R."/>
            <person name="Schwartz D.C."/>
            <person name="Zhou S."/>
            <person name="Corby-Kistler H."/>
            <person name="Young S.K."/>
            <person name="Zeng Q."/>
            <person name="Gargeya S."/>
            <person name="Fitzgerald M."/>
            <person name="Haas B."/>
            <person name="Abouelleil A."/>
            <person name="Alvarado L."/>
            <person name="Arachchi H.M."/>
            <person name="Berlin A."/>
            <person name="Brown A."/>
            <person name="Chapman S.B."/>
            <person name="Chen Z."/>
            <person name="Dunbar C."/>
            <person name="Freedman E."/>
            <person name="Gearin G."/>
            <person name="Goldberg J."/>
            <person name="Griggs A."/>
            <person name="Gujja S."/>
            <person name="Heiman D."/>
            <person name="Howarth C."/>
            <person name="Larson L."/>
            <person name="Lui A."/>
            <person name="MacDonald P.J.P."/>
            <person name="Montmayeur A."/>
            <person name="Murphy C."/>
            <person name="Neiman D."/>
            <person name="Pearson M."/>
            <person name="Priest M."/>
            <person name="Roberts A."/>
            <person name="Saif S."/>
            <person name="Shea T."/>
            <person name="Shenoy N."/>
            <person name="Sisk P."/>
            <person name="Stolte C."/>
            <person name="Sykes S."/>
            <person name="Wortman J."/>
            <person name="Nusbaum C."/>
            <person name="Birren B."/>
        </authorList>
    </citation>
    <scope>NUCLEOTIDE SEQUENCE [LARGE SCALE GENOMIC DNA]</scope>
    <source>
        <strain evidence="1">25433</strain>
    </source>
</reference>
<dbReference type="EMBL" id="JH657920">
    <property type="protein sequence ID" value="EXM33836.1"/>
    <property type="molecule type" value="Genomic_DNA"/>
</dbReference>
<dbReference type="HOGENOM" id="CLU_3260580_0_0_1"/>
<dbReference type="AlphaFoldDB" id="X0MKC4"/>
<evidence type="ECO:0000313" key="1">
    <source>
        <dbReference type="EMBL" id="EXM33836.1"/>
    </source>
</evidence>
<proteinExistence type="predicted"/>
<reference evidence="1" key="2">
    <citation type="submission" date="2012-05" db="EMBL/GenBank/DDBJ databases">
        <title>The Genome Annotation of Fusarium oxysporum Cotton.</title>
        <authorList>
            <consortium name="The Broad Institute Genomics Platform"/>
            <person name="Ma L.-J."/>
            <person name="Corby-Kistler H."/>
            <person name="Broz K."/>
            <person name="Gale L.R."/>
            <person name="Jonkers W."/>
            <person name="O'Donnell K."/>
            <person name="Ploetz R."/>
            <person name="Steinberg C."/>
            <person name="Schwartz D.C."/>
            <person name="VanEtten H."/>
            <person name="Zhou S."/>
            <person name="Young S.K."/>
            <person name="Zeng Q."/>
            <person name="Gargeya S."/>
            <person name="Fitzgerald M."/>
            <person name="Abouelleil A."/>
            <person name="Alvarado L."/>
            <person name="Chapman S.B."/>
            <person name="Gainer-Dewar J."/>
            <person name="Goldberg J."/>
            <person name="Griggs A."/>
            <person name="Gujja S."/>
            <person name="Hansen M."/>
            <person name="Howarth C."/>
            <person name="Imamovic A."/>
            <person name="Ireland A."/>
            <person name="Larimer J."/>
            <person name="McCowan C."/>
            <person name="Murphy C."/>
            <person name="Pearson M."/>
            <person name="Poon T.W."/>
            <person name="Priest M."/>
            <person name="Roberts A."/>
            <person name="Saif S."/>
            <person name="Shea T."/>
            <person name="Sykes S."/>
            <person name="Wortman J."/>
            <person name="Nusbaum C."/>
            <person name="Birren B."/>
        </authorList>
    </citation>
    <scope>NUCLEOTIDE SEQUENCE</scope>
    <source>
        <strain evidence="1">25433</strain>
    </source>
</reference>
<protein>
    <submittedName>
        <fullName evidence="1">Uncharacterized protein</fullName>
    </submittedName>
</protein>
<sequence>MVREMRSGGGGGLLLIESIPAGAHLEGAEKQLEILILSEKEQ</sequence>
<accession>X0MKC4</accession>
<gene>
    <name evidence="1" type="ORF">FOTG_02358</name>
</gene>